<feature type="domain" description="O-antigen ligase-related" evidence="6">
    <location>
        <begin position="4"/>
        <end position="147"/>
    </location>
</feature>
<dbReference type="InterPro" id="IPR002797">
    <property type="entry name" value="Polysacc_synth"/>
</dbReference>
<keyword evidence="2 5" id="KW-0812">Transmembrane</keyword>
<feature type="transmembrane region" description="Helical" evidence="5">
    <location>
        <begin position="388"/>
        <end position="408"/>
    </location>
</feature>
<evidence type="ECO:0000313" key="7">
    <source>
        <dbReference type="Proteomes" id="UP000095287"/>
    </source>
</evidence>
<feature type="transmembrane region" description="Helical" evidence="5">
    <location>
        <begin position="199"/>
        <end position="216"/>
    </location>
</feature>
<evidence type="ECO:0000256" key="4">
    <source>
        <dbReference type="ARBA" id="ARBA00023136"/>
    </source>
</evidence>
<dbReference type="Proteomes" id="UP000095287">
    <property type="component" value="Unplaced"/>
</dbReference>
<feature type="transmembrane region" description="Helical" evidence="5">
    <location>
        <begin position="247"/>
        <end position="267"/>
    </location>
</feature>
<protein>
    <submittedName>
        <fullName evidence="8">Polymerase</fullName>
    </submittedName>
</protein>
<evidence type="ECO:0000313" key="8">
    <source>
        <dbReference type="WBParaSite" id="L893_g4829.t1"/>
    </source>
</evidence>
<feature type="transmembrane region" description="Helical" evidence="5">
    <location>
        <begin position="288"/>
        <end position="310"/>
    </location>
</feature>
<reference evidence="8" key="1">
    <citation type="submission" date="2016-11" db="UniProtKB">
        <authorList>
            <consortium name="WormBaseParasite"/>
        </authorList>
    </citation>
    <scope>IDENTIFICATION</scope>
</reference>
<sequence length="422" mass="47228">MLSLLAGSRGGWIALPAVLWILAYAYLPKQHFRRGMAILSLAAALSASILWQTDTIQSRIALAQHDIEQFEAGNSNTSIGARFAIWQANWKLIQERPLSGWSYRQHEQALTELVKAGQADAVVLNLANSHNNYIETWVDLGLSGLLLQILLLLYCFYGFIRRAHDSEPHIRAYAVCGSIVIAVYTLANLTQNMMERNNTLLFLLISIALFWSQIYPNQTKLRSYMVLMFAFLPSMGMMARILGLEPFGIYTLLFALIGYASMFDLGISRALIRAIAMADKQTQQIQSILGTATLLILFSSGVAAALVFLFSPLLVQWLNISPDLRADSLFAFRLMALSLPFLLLQAVWLSYLEGLSDFKQVNIQRTLSGLLLAILPLLAILYQASLSFAVLGLFVGRLITCVLAYFWALPTSLRKGLWHWDR</sequence>
<dbReference type="Pfam" id="PF01943">
    <property type="entry name" value="Polysacc_synt"/>
    <property type="match status" value="1"/>
</dbReference>
<feature type="transmembrane region" description="Helical" evidence="5">
    <location>
        <begin position="172"/>
        <end position="187"/>
    </location>
</feature>
<keyword evidence="7" id="KW-1185">Reference proteome</keyword>
<dbReference type="InterPro" id="IPR007016">
    <property type="entry name" value="O-antigen_ligase-rel_domated"/>
</dbReference>
<evidence type="ECO:0000259" key="6">
    <source>
        <dbReference type="Pfam" id="PF04932"/>
    </source>
</evidence>
<organism evidence="7 8">
    <name type="scientific">Steinernema glaseri</name>
    <dbReference type="NCBI Taxonomy" id="37863"/>
    <lineage>
        <taxon>Eukaryota</taxon>
        <taxon>Metazoa</taxon>
        <taxon>Ecdysozoa</taxon>
        <taxon>Nematoda</taxon>
        <taxon>Chromadorea</taxon>
        <taxon>Rhabditida</taxon>
        <taxon>Tylenchina</taxon>
        <taxon>Panagrolaimomorpha</taxon>
        <taxon>Strongyloidoidea</taxon>
        <taxon>Steinernematidae</taxon>
        <taxon>Steinernema</taxon>
    </lineage>
</organism>
<accession>A0A1I8AF61</accession>
<proteinExistence type="predicted"/>
<evidence type="ECO:0000256" key="1">
    <source>
        <dbReference type="ARBA" id="ARBA00004141"/>
    </source>
</evidence>
<keyword evidence="3 5" id="KW-1133">Transmembrane helix</keyword>
<comment type="subcellular location">
    <subcellularLocation>
        <location evidence="1">Membrane</location>
        <topology evidence="1">Multi-pass membrane protein</topology>
    </subcellularLocation>
</comment>
<evidence type="ECO:0000256" key="3">
    <source>
        <dbReference type="ARBA" id="ARBA00022989"/>
    </source>
</evidence>
<dbReference type="AlphaFoldDB" id="A0A1I8AF61"/>
<dbReference type="InterPro" id="IPR051533">
    <property type="entry name" value="WaaL-like"/>
</dbReference>
<dbReference type="GO" id="GO:0016020">
    <property type="term" value="C:membrane"/>
    <property type="evidence" value="ECO:0007669"/>
    <property type="project" value="UniProtKB-SubCell"/>
</dbReference>
<name>A0A1I8AF61_9BILA</name>
<feature type="transmembrane region" description="Helical" evidence="5">
    <location>
        <begin position="6"/>
        <end position="27"/>
    </location>
</feature>
<evidence type="ECO:0000256" key="2">
    <source>
        <dbReference type="ARBA" id="ARBA00022692"/>
    </source>
</evidence>
<feature type="transmembrane region" description="Helical" evidence="5">
    <location>
        <begin position="363"/>
        <end position="382"/>
    </location>
</feature>
<dbReference type="WBParaSite" id="L893_g4829.t1">
    <property type="protein sequence ID" value="L893_g4829.t1"/>
    <property type="gene ID" value="L893_g4829"/>
</dbReference>
<evidence type="ECO:0000256" key="5">
    <source>
        <dbReference type="SAM" id="Phobius"/>
    </source>
</evidence>
<dbReference type="Pfam" id="PF04932">
    <property type="entry name" value="Wzy_C"/>
    <property type="match status" value="1"/>
</dbReference>
<keyword evidence="4 5" id="KW-0472">Membrane</keyword>
<dbReference type="PANTHER" id="PTHR37422:SF17">
    <property type="entry name" value="O-ANTIGEN LIGASE"/>
    <property type="match status" value="1"/>
</dbReference>
<feature type="transmembrane region" description="Helical" evidence="5">
    <location>
        <begin position="140"/>
        <end position="160"/>
    </location>
</feature>
<dbReference type="PANTHER" id="PTHR37422">
    <property type="entry name" value="TEICHURONIC ACID BIOSYNTHESIS PROTEIN TUAE"/>
    <property type="match status" value="1"/>
</dbReference>
<feature type="transmembrane region" description="Helical" evidence="5">
    <location>
        <begin position="330"/>
        <end position="351"/>
    </location>
</feature>